<keyword evidence="8 16" id="KW-0274">FAD</keyword>
<dbReference type="STRING" id="158898.SAMN04488548_134214"/>
<feature type="domain" description="FAD/NAD(P)-binding" evidence="20">
    <location>
        <begin position="9"/>
        <end position="334"/>
    </location>
</feature>
<comment type="similarity">
    <text evidence="1 18">Belongs to the class-I pyridine nucleotide-disulfide oxidoreductase family.</text>
</comment>
<feature type="domain" description="Pyridine nucleotide-disulphide oxidoreductase dimerisation" evidence="19">
    <location>
        <begin position="354"/>
        <end position="461"/>
    </location>
</feature>
<dbReference type="InterPro" id="IPR004099">
    <property type="entry name" value="Pyr_nucl-diS_OxRdtase_dimer"/>
</dbReference>
<evidence type="ECO:0000256" key="12">
    <source>
        <dbReference type="ARBA" id="ARBA00023157"/>
    </source>
</evidence>
<sequence length="478" mass="48900">MTLTDSRADLAIIGSGSAAFAAAIAAVNLGKRVVMVERGTVGGTCVNVGCVPSKALLAAAEARHAAEAAGRFPGLTPAEVPLDFPALIAGKDALVGQLQAEKYVDLAADYGWEIVSGTAVFDGSAEAPVLRVARAEGGVRVIEADQYLIATGAAPWAPPIDGLVEAGYLTSTTAMDLQQLPESLIVVGAGYVGLEQAQLFARLGSKVTVIARSRLTSGEEPEISAALEAVFAHERIDVLTAATVEKVLADDGHKVVTVRTGGGASTELRAEQVLMATGRRPNTAGLGLDAVGVAVDERGAVVVDDRQRSSNPRIWAAGDVAGDPQFVYVAAAQGTLVADNALAGADRVLDYTTVPRVTFTSPAIASVGLTDAQAAAAGLACQCRVLGLSSVPRALVNRDTRGLVKIVAEAGTGRIMGVHALSDGAGDLITAATYAMTAGLTVDRLAHTWAPYLTMAEALKLTAQTFTTDVTKLSCCAG</sequence>
<evidence type="ECO:0000259" key="19">
    <source>
        <dbReference type="Pfam" id="PF02852"/>
    </source>
</evidence>
<name>A0A1H2H0X7_9ACTN</name>
<keyword evidence="16" id="KW-0520">NAD</keyword>
<proteinExistence type="inferred from homology"/>
<feature type="disulfide bond" description="Redox-active" evidence="17">
    <location>
        <begin position="45"/>
        <end position="50"/>
    </location>
</feature>
<dbReference type="PRINTS" id="PR00411">
    <property type="entry name" value="PNDRDTASEI"/>
</dbReference>
<dbReference type="InterPro" id="IPR016156">
    <property type="entry name" value="FAD/NAD-linked_Rdtase_dimer_sf"/>
</dbReference>
<dbReference type="GO" id="GO:0050787">
    <property type="term" value="P:detoxification of mercury ion"/>
    <property type="evidence" value="ECO:0007669"/>
    <property type="project" value="InterPro"/>
</dbReference>
<keyword evidence="7" id="KW-0479">Metal-binding</keyword>
<dbReference type="GO" id="GO:0050660">
    <property type="term" value="F:flavin adenine dinucleotide binding"/>
    <property type="evidence" value="ECO:0007669"/>
    <property type="project" value="InterPro"/>
</dbReference>
<evidence type="ECO:0000256" key="10">
    <source>
        <dbReference type="ARBA" id="ARBA00022914"/>
    </source>
</evidence>
<dbReference type="FunFam" id="3.30.390.30:FF:000001">
    <property type="entry name" value="Dihydrolipoyl dehydrogenase"/>
    <property type="match status" value="1"/>
</dbReference>
<evidence type="ECO:0000256" key="11">
    <source>
        <dbReference type="ARBA" id="ARBA00023002"/>
    </source>
</evidence>
<keyword evidence="6 18" id="KW-0285">Flavoprotein</keyword>
<dbReference type="GeneID" id="77172657"/>
<dbReference type="GO" id="GO:0016668">
    <property type="term" value="F:oxidoreductase activity, acting on a sulfur group of donors, NAD(P) as acceptor"/>
    <property type="evidence" value="ECO:0007669"/>
    <property type="project" value="InterPro"/>
</dbReference>
<dbReference type="InterPro" id="IPR012999">
    <property type="entry name" value="Pyr_OxRdtase_I_AS"/>
</dbReference>
<dbReference type="EMBL" id="JAVLUS010000011">
    <property type="protein sequence ID" value="MDS1114922.1"/>
    <property type="molecule type" value="Genomic_DNA"/>
</dbReference>
<dbReference type="GO" id="GO:0003955">
    <property type="term" value="F:NAD(P)H dehydrogenase (quinone) activity"/>
    <property type="evidence" value="ECO:0007669"/>
    <property type="project" value="TreeGrafter"/>
</dbReference>
<evidence type="ECO:0000259" key="20">
    <source>
        <dbReference type="Pfam" id="PF07992"/>
    </source>
</evidence>
<comment type="catalytic activity">
    <reaction evidence="15">
        <text>Hg + NADP(+) + H(+) = Hg(2+) + NADPH</text>
        <dbReference type="Rhea" id="RHEA:23856"/>
        <dbReference type="ChEBI" id="CHEBI:15378"/>
        <dbReference type="ChEBI" id="CHEBI:16170"/>
        <dbReference type="ChEBI" id="CHEBI:16793"/>
        <dbReference type="ChEBI" id="CHEBI:57783"/>
        <dbReference type="ChEBI" id="CHEBI:58349"/>
        <dbReference type="EC" id="1.16.1.1"/>
    </reaction>
</comment>
<evidence type="ECO:0000256" key="17">
    <source>
        <dbReference type="PIRSR" id="PIRSR000350-4"/>
    </source>
</evidence>
<keyword evidence="24" id="KW-1185">Reference proteome</keyword>
<dbReference type="Pfam" id="PF02852">
    <property type="entry name" value="Pyr_redox_dim"/>
    <property type="match status" value="1"/>
</dbReference>
<dbReference type="PANTHER" id="PTHR43014">
    <property type="entry name" value="MERCURIC REDUCTASE"/>
    <property type="match status" value="1"/>
</dbReference>
<evidence type="ECO:0000313" key="24">
    <source>
        <dbReference type="Proteomes" id="UP001265083"/>
    </source>
</evidence>
<comment type="subunit">
    <text evidence="2">Homodimer.</text>
</comment>
<evidence type="ECO:0000313" key="21">
    <source>
        <dbReference type="EMBL" id="MDS1114922.1"/>
    </source>
</evidence>
<keyword evidence="11 18" id="KW-0560">Oxidoreductase</keyword>
<evidence type="ECO:0000313" key="22">
    <source>
        <dbReference type="EMBL" id="SDU25483.1"/>
    </source>
</evidence>
<evidence type="ECO:0000256" key="1">
    <source>
        <dbReference type="ARBA" id="ARBA00007532"/>
    </source>
</evidence>
<evidence type="ECO:0000256" key="3">
    <source>
        <dbReference type="ARBA" id="ARBA00012661"/>
    </source>
</evidence>
<dbReference type="Gene3D" id="3.30.390.30">
    <property type="match status" value="1"/>
</dbReference>
<dbReference type="SUPFAM" id="SSF51905">
    <property type="entry name" value="FAD/NAD(P)-binding domain"/>
    <property type="match status" value="1"/>
</dbReference>
<evidence type="ECO:0000256" key="8">
    <source>
        <dbReference type="ARBA" id="ARBA00022827"/>
    </source>
</evidence>
<reference evidence="21 24" key="2">
    <citation type="submission" date="2023-08" db="EMBL/GenBank/DDBJ databases">
        <title>Bioegradation of LLDPE and BLDPE plastic by marine bacteria from coast plastic debris.</title>
        <authorList>
            <person name="Rong Z."/>
        </authorList>
    </citation>
    <scope>NUCLEOTIDE SEQUENCE [LARGE SCALE GENOMIC DNA]</scope>
    <source>
        <strain evidence="21 24">Z-2</strain>
    </source>
</reference>
<dbReference type="Gene3D" id="3.50.50.60">
    <property type="entry name" value="FAD/NAD(P)-binding domain"/>
    <property type="match status" value="2"/>
</dbReference>
<evidence type="ECO:0000256" key="18">
    <source>
        <dbReference type="RuleBase" id="RU003691"/>
    </source>
</evidence>
<protein>
    <recommendedName>
        <fullName evidence="4">Mercuric reductase</fullName>
        <ecNumber evidence="3">1.16.1.1</ecNumber>
    </recommendedName>
    <alternativeName>
        <fullName evidence="14">Hg(II) reductase</fullName>
    </alternativeName>
</protein>
<evidence type="ECO:0000256" key="4">
    <source>
        <dbReference type="ARBA" id="ARBA00014791"/>
    </source>
</evidence>
<gene>
    <name evidence="21" type="primary">merA</name>
    <name evidence="21" type="ORF">RD149_14215</name>
    <name evidence="22" type="ORF">SAMN04488548_134214</name>
</gene>
<dbReference type="GO" id="GO:0050661">
    <property type="term" value="F:NADP binding"/>
    <property type="evidence" value="ECO:0007669"/>
    <property type="project" value="InterPro"/>
</dbReference>
<keyword evidence="12" id="KW-1015">Disulfide bond</keyword>
<keyword evidence="16" id="KW-0547">Nucleotide-binding</keyword>
<dbReference type="PIRSF" id="PIRSF000350">
    <property type="entry name" value="Mercury_reductase_MerA"/>
    <property type="match status" value="1"/>
</dbReference>
<reference evidence="22 23" key="1">
    <citation type="submission" date="2016-10" db="EMBL/GenBank/DDBJ databases">
        <authorList>
            <person name="de Groot N.N."/>
        </authorList>
    </citation>
    <scope>NUCLEOTIDE SEQUENCE [LARGE SCALE GENOMIC DNA]</scope>
    <source>
        <strain evidence="22 23">DSM 44215</strain>
    </source>
</reference>
<evidence type="ECO:0000256" key="7">
    <source>
        <dbReference type="ARBA" id="ARBA00022723"/>
    </source>
</evidence>
<dbReference type="InterPro" id="IPR036188">
    <property type="entry name" value="FAD/NAD-bd_sf"/>
</dbReference>
<dbReference type="GO" id="GO:0016152">
    <property type="term" value="F:mercury (II) reductase (NADP+) activity"/>
    <property type="evidence" value="ECO:0007669"/>
    <property type="project" value="UniProtKB-EC"/>
</dbReference>
<evidence type="ECO:0000256" key="2">
    <source>
        <dbReference type="ARBA" id="ARBA00011738"/>
    </source>
</evidence>
<evidence type="ECO:0000256" key="16">
    <source>
        <dbReference type="PIRSR" id="PIRSR000350-3"/>
    </source>
</evidence>
<dbReference type="EC" id="1.16.1.1" evidence="3"/>
<evidence type="ECO:0000313" key="23">
    <source>
        <dbReference type="Proteomes" id="UP000183180"/>
    </source>
</evidence>
<comment type="cofactor">
    <cofactor evidence="16">
        <name>FAD</name>
        <dbReference type="ChEBI" id="CHEBI:57692"/>
    </cofactor>
    <text evidence="16">Binds 1 FAD per subunit.</text>
</comment>
<dbReference type="InterPro" id="IPR021179">
    <property type="entry name" value="Mercury_reductase_MerA"/>
</dbReference>
<keyword evidence="5" id="KW-0475">Mercuric resistance</keyword>
<dbReference type="EMBL" id="FNLM01000034">
    <property type="protein sequence ID" value="SDU25483.1"/>
    <property type="molecule type" value="Genomic_DNA"/>
</dbReference>
<evidence type="ECO:0000256" key="13">
    <source>
        <dbReference type="ARBA" id="ARBA00023284"/>
    </source>
</evidence>
<dbReference type="AlphaFoldDB" id="A0A1H2H0X7"/>
<evidence type="ECO:0000256" key="15">
    <source>
        <dbReference type="ARBA" id="ARBA00048984"/>
    </source>
</evidence>
<dbReference type="InterPro" id="IPR023753">
    <property type="entry name" value="FAD/NAD-binding_dom"/>
</dbReference>
<evidence type="ECO:0000256" key="9">
    <source>
        <dbReference type="ARBA" id="ARBA00022857"/>
    </source>
</evidence>
<evidence type="ECO:0000256" key="5">
    <source>
        <dbReference type="ARBA" id="ARBA00022466"/>
    </source>
</evidence>
<evidence type="ECO:0000256" key="6">
    <source>
        <dbReference type="ARBA" id="ARBA00022630"/>
    </source>
</evidence>
<organism evidence="22 23">
    <name type="scientific">Gordonia westfalica</name>
    <dbReference type="NCBI Taxonomy" id="158898"/>
    <lineage>
        <taxon>Bacteria</taxon>
        <taxon>Bacillati</taxon>
        <taxon>Actinomycetota</taxon>
        <taxon>Actinomycetes</taxon>
        <taxon>Mycobacteriales</taxon>
        <taxon>Gordoniaceae</taxon>
        <taxon>Gordonia</taxon>
    </lineage>
</organism>
<dbReference type="Proteomes" id="UP001265083">
    <property type="component" value="Unassembled WGS sequence"/>
</dbReference>
<dbReference type="RefSeq" id="WP_005195274.1">
    <property type="nucleotide sequence ID" value="NZ_FNLM01000034.1"/>
</dbReference>
<dbReference type="InterPro" id="IPR001100">
    <property type="entry name" value="Pyr_nuc-diS_OxRdtase"/>
</dbReference>
<keyword evidence="9" id="KW-0521">NADP</keyword>
<dbReference type="PROSITE" id="PS00076">
    <property type="entry name" value="PYRIDINE_REDOX_1"/>
    <property type="match status" value="1"/>
</dbReference>
<feature type="binding site" evidence="16">
    <location>
        <position position="319"/>
    </location>
    <ligand>
        <name>FAD</name>
        <dbReference type="ChEBI" id="CHEBI:57692"/>
    </ligand>
</feature>
<feature type="binding site" evidence="16">
    <location>
        <begin position="188"/>
        <end position="195"/>
    </location>
    <ligand>
        <name>NAD(+)</name>
        <dbReference type="ChEBI" id="CHEBI:57540"/>
    </ligand>
</feature>
<dbReference type="Proteomes" id="UP000183180">
    <property type="component" value="Unassembled WGS sequence"/>
</dbReference>
<dbReference type="GO" id="GO:0045340">
    <property type="term" value="F:mercury ion binding"/>
    <property type="evidence" value="ECO:0007669"/>
    <property type="project" value="InterPro"/>
</dbReference>
<dbReference type="OrthoDB" id="9800167at2"/>
<accession>A0A1H2H0X7</accession>
<keyword evidence="13 18" id="KW-0676">Redox-active center</keyword>
<keyword evidence="10" id="KW-0476">Mercury</keyword>
<feature type="binding site" evidence="16">
    <location>
        <position position="278"/>
    </location>
    <ligand>
        <name>NAD(+)</name>
        <dbReference type="ChEBI" id="CHEBI:57540"/>
    </ligand>
</feature>
<dbReference type="Pfam" id="PF07992">
    <property type="entry name" value="Pyr_redox_2"/>
    <property type="match status" value="1"/>
</dbReference>
<evidence type="ECO:0000256" key="14">
    <source>
        <dbReference type="ARBA" id="ARBA00031725"/>
    </source>
</evidence>
<dbReference type="SUPFAM" id="SSF55424">
    <property type="entry name" value="FAD/NAD-linked reductases, dimerisation (C-terminal) domain"/>
    <property type="match status" value="1"/>
</dbReference>
<dbReference type="PRINTS" id="PR00368">
    <property type="entry name" value="FADPNR"/>
</dbReference>
<dbReference type="PANTHER" id="PTHR43014:SF2">
    <property type="entry name" value="MERCURIC REDUCTASE"/>
    <property type="match status" value="1"/>
</dbReference>
<feature type="binding site" evidence="16">
    <location>
        <position position="54"/>
    </location>
    <ligand>
        <name>FAD</name>
        <dbReference type="ChEBI" id="CHEBI:57692"/>
    </ligand>
</feature>
<dbReference type="NCBIfam" id="TIGR02053">
    <property type="entry name" value="MerA"/>
    <property type="match status" value="1"/>
</dbReference>